<dbReference type="eggNOG" id="ENOG5032UP7">
    <property type="taxonomic scope" value="Bacteria"/>
</dbReference>
<evidence type="ECO:0000313" key="8">
    <source>
        <dbReference type="Proteomes" id="UP000009230"/>
    </source>
</evidence>
<dbReference type="Proteomes" id="UP000009230">
    <property type="component" value="Chromosome"/>
</dbReference>
<keyword evidence="3 5" id="KW-1133">Transmembrane helix</keyword>
<comment type="subcellular location">
    <subcellularLocation>
        <location evidence="1">Membrane</location>
        <topology evidence="1">Multi-pass membrane protein</topology>
    </subcellularLocation>
</comment>
<dbReference type="HOGENOM" id="CLU_126433_7_0_6"/>
<dbReference type="GO" id="GO:0016020">
    <property type="term" value="C:membrane"/>
    <property type="evidence" value="ECO:0007669"/>
    <property type="project" value="UniProtKB-SubCell"/>
</dbReference>
<feature type="transmembrane region" description="Helical" evidence="5">
    <location>
        <begin position="70"/>
        <end position="87"/>
    </location>
</feature>
<dbReference type="AlphaFoldDB" id="F6CUD4"/>
<feature type="chain" id="PRO_5003338640" evidence="6">
    <location>
        <begin position="23"/>
        <end position="119"/>
    </location>
</feature>
<proteinExistence type="predicted"/>
<feature type="transmembrane region" description="Helical" evidence="5">
    <location>
        <begin position="93"/>
        <end position="111"/>
    </location>
</feature>
<evidence type="ECO:0000256" key="3">
    <source>
        <dbReference type="ARBA" id="ARBA00022989"/>
    </source>
</evidence>
<protein>
    <submittedName>
        <fullName evidence="7">DoxX family protein</fullName>
    </submittedName>
</protein>
<dbReference type="RefSeq" id="WP_013796728.1">
    <property type="nucleotide sequence ID" value="NC_015559.1"/>
</dbReference>
<evidence type="ECO:0000256" key="4">
    <source>
        <dbReference type="ARBA" id="ARBA00023136"/>
    </source>
</evidence>
<keyword evidence="2 5" id="KW-0812">Transmembrane</keyword>
<dbReference type="EMBL" id="CP002771">
    <property type="protein sequence ID" value="AEF55253.1"/>
    <property type="molecule type" value="Genomic_DNA"/>
</dbReference>
<sequence length="119" mass="12881">MNKKVMNYLVYVSLALCTFAFGAAGAAKLAGVEQMHLSFALMGLPAWFGYFIGACELAGAIGIWFKKLRLYAASGLAIIMLGALYFHTVYETIANGIPAIILLLLLVHILVNRIKTRAA</sequence>
<evidence type="ECO:0000256" key="6">
    <source>
        <dbReference type="SAM" id="SignalP"/>
    </source>
</evidence>
<keyword evidence="8" id="KW-1185">Reference proteome</keyword>
<feature type="transmembrane region" description="Helical" evidence="5">
    <location>
        <begin position="36"/>
        <end position="58"/>
    </location>
</feature>
<feature type="signal peptide" evidence="6">
    <location>
        <begin position="1"/>
        <end position="22"/>
    </location>
</feature>
<accession>F6CUD4</accession>
<evidence type="ECO:0000313" key="7">
    <source>
        <dbReference type="EMBL" id="AEF55253.1"/>
    </source>
</evidence>
<reference evidence="7 8" key="1">
    <citation type="journal article" date="2012" name="Stand. Genomic Sci.">
        <title>Complete genome sequence of Marinomonas posidonica type strain (IVIA-Po-181(T)).</title>
        <authorList>
            <person name="Lucas-Elio P."/>
            <person name="Goodwin L."/>
            <person name="Woyke T."/>
            <person name="Pitluck S."/>
            <person name="Nolan M."/>
            <person name="Kyrpides N.C."/>
            <person name="Detter J.C."/>
            <person name="Copeland A."/>
            <person name="Lu M."/>
            <person name="Bruce D."/>
            <person name="Detter C."/>
            <person name="Tapia R."/>
            <person name="Han S."/>
            <person name="Land M.L."/>
            <person name="Ivanova N."/>
            <person name="Mikhailova N."/>
            <person name="Johnston A.W."/>
            <person name="Sanchez-Amat A."/>
        </authorList>
    </citation>
    <scope>NUCLEOTIDE SEQUENCE [LARGE SCALE GENOMIC DNA]</scope>
    <source>
        <strain evidence="8">CECT 7376 / NCIMB 14433 / IVIA-Po-181</strain>
    </source>
</reference>
<dbReference type="InterPro" id="IPR032808">
    <property type="entry name" value="DoxX"/>
</dbReference>
<name>F6CUD4_MARPP</name>
<dbReference type="Pfam" id="PF13564">
    <property type="entry name" value="DoxX_2"/>
    <property type="match status" value="1"/>
</dbReference>
<organism evidence="7 8">
    <name type="scientific">Marinomonas posidonica (strain CECT 7376 / NCIMB 14433 / IVIA-Po-181)</name>
    <dbReference type="NCBI Taxonomy" id="491952"/>
    <lineage>
        <taxon>Bacteria</taxon>
        <taxon>Pseudomonadati</taxon>
        <taxon>Pseudomonadota</taxon>
        <taxon>Gammaproteobacteria</taxon>
        <taxon>Oceanospirillales</taxon>
        <taxon>Oceanospirillaceae</taxon>
        <taxon>Marinomonas</taxon>
    </lineage>
</organism>
<evidence type="ECO:0000256" key="1">
    <source>
        <dbReference type="ARBA" id="ARBA00004141"/>
    </source>
</evidence>
<evidence type="ECO:0000256" key="2">
    <source>
        <dbReference type="ARBA" id="ARBA00022692"/>
    </source>
</evidence>
<keyword evidence="4 5" id="KW-0472">Membrane</keyword>
<keyword evidence="6" id="KW-0732">Signal</keyword>
<dbReference type="KEGG" id="mpc:Mar181_2215"/>
<dbReference type="STRING" id="491952.Mar181_2215"/>
<evidence type="ECO:0000256" key="5">
    <source>
        <dbReference type="SAM" id="Phobius"/>
    </source>
</evidence>
<gene>
    <name evidence="7" type="ordered locus">Mar181_2215</name>
</gene>